<protein>
    <recommendedName>
        <fullName evidence="2">Protein NO VEIN C-terminal domain-containing protein</fullName>
    </recommendedName>
</protein>
<comment type="caution">
    <text evidence="3">The sequence shown here is derived from an EMBL/GenBank/DDBJ whole genome shotgun (WGS) entry which is preliminary data.</text>
</comment>
<feature type="transmembrane region" description="Helical" evidence="1">
    <location>
        <begin position="7"/>
        <end position="26"/>
    </location>
</feature>
<proteinExistence type="predicted"/>
<evidence type="ECO:0000259" key="2">
    <source>
        <dbReference type="Pfam" id="PF13020"/>
    </source>
</evidence>
<keyword evidence="4" id="KW-1185">Reference proteome</keyword>
<evidence type="ECO:0000256" key="1">
    <source>
        <dbReference type="SAM" id="Phobius"/>
    </source>
</evidence>
<sequence>MRGKFKYYPITYGHILASWYILYLVAQYKLILPETLNKIIKNSGKLGGTIPVKQGIKICHDYELITIKKEGILLTEISQNRIVPLCSNDDPNIKSLRAILFHIVSYHNFSWLIFYDSDPDIFRNYLIEDDPEWTNLLDNAKLFDFSDEEVNQWWSNVLEKYEDYKEKLKKAIGDVGEKLTYIYELQRVKNDGYRPEKSFVKWAARIDDHFGFDIQSIRGKYFCHTFLEKDKIQIEVKSSESIKIDSFRFYISKPEWLMAQKNFHSYFFYCWVGVDIDKESAMEGPYVIPAIALKDKIPTDNSNECEWSECRCVIDLSKFKLLH</sequence>
<keyword evidence="1" id="KW-0812">Transmembrane</keyword>
<accession>H1DEG7</accession>
<keyword evidence="1" id="KW-0472">Membrane</keyword>
<dbReference type="STRING" id="742817.HMPREF9449_00653"/>
<dbReference type="GeneID" id="98068284"/>
<reference evidence="3 4" key="1">
    <citation type="submission" date="2012-01" db="EMBL/GenBank/DDBJ databases">
        <title>The Genome Sequence of Odoribacter laneus YIT 12061.</title>
        <authorList>
            <consortium name="The Broad Institute Genome Sequencing Platform"/>
            <person name="Earl A."/>
            <person name="Ward D."/>
            <person name="Feldgarden M."/>
            <person name="Gevers D."/>
            <person name="Morotomi M."/>
            <person name="Young S.K."/>
            <person name="Zeng Q."/>
            <person name="Gargeya S."/>
            <person name="Fitzgerald M."/>
            <person name="Haas B."/>
            <person name="Abouelleil A."/>
            <person name="Alvarado L."/>
            <person name="Arachchi H.M."/>
            <person name="Berlin A."/>
            <person name="Chapman S.B."/>
            <person name="Gearin G."/>
            <person name="Goldberg J."/>
            <person name="Griggs A."/>
            <person name="Gujja S."/>
            <person name="Hansen M."/>
            <person name="Heiman D."/>
            <person name="Howarth C."/>
            <person name="Larimer J."/>
            <person name="Lui A."/>
            <person name="MacDonald P.J.P."/>
            <person name="McCowen C."/>
            <person name="Montmayeur A."/>
            <person name="Murphy C."/>
            <person name="Neiman D."/>
            <person name="Pearson M."/>
            <person name="Priest M."/>
            <person name="Roberts A."/>
            <person name="Saif S."/>
            <person name="Shea T."/>
            <person name="Sisk P."/>
            <person name="Stolte C."/>
            <person name="Sykes S."/>
            <person name="Wortman J."/>
            <person name="Nusbaum C."/>
            <person name="Birren B."/>
        </authorList>
    </citation>
    <scope>NUCLEOTIDE SEQUENCE [LARGE SCALE GENOMIC DNA]</scope>
    <source>
        <strain evidence="3 4">YIT 12061</strain>
    </source>
</reference>
<dbReference type="Pfam" id="PF13020">
    <property type="entry name" value="NOV_C"/>
    <property type="match status" value="1"/>
</dbReference>
<dbReference type="HOGENOM" id="CLU_860070_0_0_10"/>
<keyword evidence="1" id="KW-1133">Transmembrane helix</keyword>
<name>H1DEG7_9BACT</name>
<dbReference type="Proteomes" id="UP000004892">
    <property type="component" value="Unassembled WGS sequence"/>
</dbReference>
<dbReference type="EMBL" id="ADMC01000007">
    <property type="protein sequence ID" value="EHP50064.1"/>
    <property type="molecule type" value="Genomic_DNA"/>
</dbReference>
<feature type="domain" description="Protein NO VEIN C-terminal" evidence="2">
    <location>
        <begin position="176"/>
        <end position="270"/>
    </location>
</feature>
<dbReference type="AlphaFoldDB" id="H1DEG7"/>
<gene>
    <name evidence="3" type="ORF">HMPREF9449_00653</name>
</gene>
<dbReference type="PATRIC" id="fig|742817.3.peg.695"/>
<evidence type="ECO:0000313" key="4">
    <source>
        <dbReference type="Proteomes" id="UP000004892"/>
    </source>
</evidence>
<dbReference type="InterPro" id="IPR024975">
    <property type="entry name" value="NOV_C"/>
</dbReference>
<dbReference type="RefSeq" id="WP_009135801.1">
    <property type="nucleotide sequence ID" value="NZ_JH594596.1"/>
</dbReference>
<organism evidence="3 4">
    <name type="scientific">Odoribacter laneus YIT 12061</name>
    <dbReference type="NCBI Taxonomy" id="742817"/>
    <lineage>
        <taxon>Bacteria</taxon>
        <taxon>Pseudomonadati</taxon>
        <taxon>Bacteroidota</taxon>
        <taxon>Bacteroidia</taxon>
        <taxon>Bacteroidales</taxon>
        <taxon>Odoribacteraceae</taxon>
        <taxon>Odoribacter</taxon>
    </lineage>
</organism>
<evidence type="ECO:0000313" key="3">
    <source>
        <dbReference type="EMBL" id="EHP50064.1"/>
    </source>
</evidence>